<sequence>MTAPAVTPPGGDRLRPPPLDRELAGPLRAVLDSMPMPLTPGLIADRRRRSAAGRLTDEQIRRGGAFDTEELTVPGPAGSPGLPLLVCRPTSVPVPLATIYHTHGGGMVAGSHRSTELAGELDRAGELGLAVVAVDYRLAPEHPDPVPVEDCYAGLVWLAGHAASLGLPDRIVLSGNSAGGALAAGLALLARDRGGPVPVGQLLQFPMLDDRCDSFSSGQLRSAGLWDGLSNRAGWTALLGDRRGTGAVCPYAAPARARDVSGLPPAYIEVGSVEALRDEGVDYASRIWRTGGQAELHVWSGAFHSFDEWVPDAVVSRAAHNARVAWLRRVLDLPGKS</sequence>
<dbReference type="InterPro" id="IPR013094">
    <property type="entry name" value="AB_hydrolase_3"/>
</dbReference>
<evidence type="ECO:0000313" key="4">
    <source>
        <dbReference type="EMBL" id="KAF4408204.1"/>
    </source>
</evidence>
<dbReference type="PANTHER" id="PTHR48081:SF8">
    <property type="entry name" value="ALPHA_BETA HYDROLASE FOLD-3 DOMAIN-CONTAINING PROTEIN-RELATED"/>
    <property type="match status" value="1"/>
</dbReference>
<dbReference type="PANTHER" id="PTHR48081">
    <property type="entry name" value="AB HYDROLASE SUPERFAMILY PROTEIN C4A8.06C"/>
    <property type="match status" value="1"/>
</dbReference>
<keyword evidence="5" id="KW-1185">Reference proteome</keyword>
<evidence type="ECO:0000313" key="5">
    <source>
        <dbReference type="Proteomes" id="UP000621266"/>
    </source>
</evidence>
<evidence type="ECO:0000256" key="2">
    <source>
        <dbReference type="SAM" id="MobiDB-lite"/>
    </source>
</evidence>
<reference evidence="4 5" key="1">
    <citation type="submission" date="2019-10" db="EMBL/GenBank/DDBJ databases">
        <title>Streptomyces tenebrisbrunneis sp.nov., an endogenous actinomycete isolated from of Lycium ruthenicum.</title>
        <authorList>
            <person name="Ma L."/>
        </authorList>
    </citation>
    <scope>NUCLEOTIDE SEQUENCE [LARGE SCALE GENOMIC DNA]</scope>
    <source>
        <strain evidence="4 5">TRM 66187</strain>
    </source>
</reference>
<evidence type="ECO:0000256" key="1">
    <source>
        <dbReference type="ARBA" id="ARBA00022801"/>
    </source>
</evidence>
<keyword evidence="1 4" id="KW-0378">Hydrolase</keyword>
<proteinExistence type="predicted"/>
<dbReference type="Proteomes" id="UP000621266">
    <property type="component" value="Unassembled WGS sequence"/>
</dbReference>
<dbReference type="RefSeq" id="WP_156206334.1">
    <property type="nucleotide sequence ID" value="NZ_WHPN01000283.1"/>
</dbReference>
<feature type="compositionally biased region" description="Basic and acidic residues" evidence="2">
    <location>
        <begin position="12"/>
        <end position="21"/>
    </location>
</feature>
<gene>
    <name evidence="4" type="ORF">GCU69_15275</name>
</gene>
<evidence type="ECO:0000259" key="3">
    <source>
        <dbReference type="Pfam" id="PF07859"/>
    </source>
</evidence>
<dbReference type="InterPro" id="IPR029058">
    <property type="entry name" value="AB_hydrolase_fold"/>
</dbReference>
<dbReference type="InterPro" id="IPR050300">
    <property type="entry name" value="GDXG_lipolytic_enzyme"/>
</dbReference>
<dbReference type="Gene3D" id="3.40.50.1820">
    <property type="entry name" value="alpha/beta hydrolase"/>
    <property type="match status" value="1"/>
</dbReference>
<feature type="region of interest" description="Disordered" evidence="2">
    <location>
        <begin position="1"/>
        <end position="21"/>
    </location>
</feature>
<dbReference type="EMBL" id="WHPN01000283">
    <property type="protein sequence ID" value="KAF4408204.1"/>
    <property type="molecule type" value="Genomic_DNA"/>
</dbReference>
<dbReference type="Pfam" id="PF07859">
    <property type="entry name" value="Abhydrolase_3"/>
    <property type="match status" value="1"/>
</dbReference>
<protein>
    <submittedName>
        <fullName evidence="4">Alpha/beta hydrolase</fullName>
    </submittedName>
</protein>
<dbReference type="SUPFAM" id="SSF53474">
    <property type="entry name" value="alpha/beta-Hydrolases"/>
    <property type="match status" value="1"/>
</dbReference>
<comment type="caution">
    <text evidence="4">The sequence shown here is derived from an EMBL/GenBank/DDBJ whole genome shotgun (WGS) entry which is preliminary data.</text>
</comment>
<feature type="domain" description="Alpha/beta hydrolase fold-3" evidence="3">
    <location>
        <begin position="100"/>
        <end position="306"/>
    </location>
</feature>
<organism evidence="4 5">
    <name type="scientific">Streptomyces lycii</name>
    <dbReference type="NCBI Taxonomy" id="2654337"/>
    <lineage>
        <taxon>Bacteria</taxon>
        <taxon>Bacillati</taxon>
        <taxon>Actinomycetota</taxon>
        <taxon>Actinomycetes</taxon>
        <taxon>Kitasatosporales</taxon>
        <taxon>Streptomycetaceae</taxon>
        <taxon>Streptomyces</taxon>
    </lineage>
</organism>
<name>A0ABQ7FGP9_9ACTN</name>
<accession>A0ABQ7FGP9</accession>
<dbReference type="GO" id="GO:0016787">
    <property type="term" value="F:hydrolase activity"/>
    <property type="evidence" value="ECO:0007669"/>
    <property type="project" value="UniProtKB-KW"/>
</dbReference>